<keyword evidence="3" id="KW-0547">Nucleotide-binding</keyword>
<keyword evidence="4" id="KW-0378">Hydrolase</keyword>
<dbReference type="GO" id="GO:0005829">
    <property type="term" value="C:cytosol"/>
    <property type="evidence" value="ECO:0007669"/>
    <property type="project" value="TreeGrafter"/>
</dbReference>
<keyword evidence="6" id="KW-0067">ATP-binding</keyword>
<dbReference type="EMBL" id="JAHHGZ010000003">
    <property type="protein sequence ID" value="MBW4666534.1"/>
    <property type="molecule type" value="Genomic_DNA"/>
</dbReference>
<sequence>MYSEAKETNLIQFPVATPPQSVDSEIAVLSAILCSPSALDAILGLNADDFYVPVHCEIFRIMGRLRQKQLPPDRFQIMNFVCGTKTERAIAEAIRVLEQGEGVLHLGSIKSLAELIQETARRRRLIEIAGELSRLAAAGDSQEAIAATQQSLIELRTGGGRTIRLNEAIAEAMALLAAENAGDEAMAQGIQSGFYDLDEIIGCLPFGSLSIFGGRGGMGKSTFALDLALRSAQNGVNTVFFALEMNASQMAKKSLIRLASPHVSSEKLFRLNQMQGKDWDALNNAIAANSDMPFWVNDDPRMTVSDIRAELQNIVAMHGHAGFVVVDYVQLVRPIKASRAGTRTDEIYEILQELRAISKEFNCAMLGLSQIRKTVDDRQDKRPTLSDYGDSSSFDREAAVALAIYRDEYYNKETAEPGIAEILVLKNRFGSTGTAKLLFDAPFGEFKNLVKQGAF</sequence>
<evidence type="ECO:0000256" key="3">
    <source>
        <dbReference type="ARBA" id="ARBA00022741"/>
    </source>
</evidence>
<evidence type="ECO:0000256" key="8">
    <source>
        <dbReference type="ARBA" id="ARBA00023235"/>
    </source>
</evidence>
<evidence type="ECO:0000313" key="12">
    <source>
        <dbReference type="EMBL" id="MBW4666534.1"/>
    </source>
</evidence>
<dbReference type="Pfam" id="PF03796">
    <property type="entry name" value="DnaB_C"/>
    <property type="match status" value="1"/>
</dbReference>
<dbReference type="InterPro" id="IPR027417">
    <property type="entry name" value="P-loop_NTPase"/>
</dbReference>
<evidence type="ECO:0000256" key="9">
    <source>
        <dbReference type="ARBA" id="ARBA00044969"/>
    </source>
</evidence>
<dbReference type="GO" id="GO:0005524">
    <property type="term" value="F:ATP binding"/>
    <property type="evidence" value="ECO:0007669"/>
    <property type="project" value="UniProtKB-KW"/>
</dbReference>
<evidence type="ECO:0000256" key="1">
    <source>
        <dbReference type="ARBA" id="ARBA00008428"/>
    </source>
</evidence>
<dbReference type="InterPro" id="IPR016136">
    <property type="entry name" value="DNA_helicase_N/primase_C"/>
</dbReference>
<reference evidence="12" key="1">
    <citation type="submission" date="2021-05" db="EMBL/GenBank/DDBJ databases">
        <authorList>
            <person name="Pietrasiak N."/>
            <person name="Ward R."/>
            <person name="Stajich J.E."/>
            <person name="Kurbessoian T."/>
        </authorList>
    </citation>
    <scope>NUCLEOTIDE SEQUENCE</scope>
    <source>
        <strain evidence="12">GSE-NOS-MK-12-04C</strain>
    </source>
</reference>
<evidence type="ECO:0000256" key="6">
    <source>
        <dbReference type="ARBA" id="ARBA00022840"/>
    </source>
</evidence>
<dbReference type="GO" id="GO:0016787">
    <property type="term" value="F:hydrolase activity"/>
    <property type="evidence" value="ECO:0007669"/>
    <property type="project" value="UniProtKB-KW"/>
</dbReference>
<dbReference type="EC" id="5.6.2.3" evidence="9"/>
<comment type="similarity">
    <text evidence="1">Belongs to the helicase family. DnaB subfamily.</text>
</comment>
<dbReference type="GO" id="GO:0043139">
    <property type="term" value="F:5'-3' DNA helicase activity"/>
    <property type="evidence" value="ECO:0007669"/>
    <property type="project" value="UniProtKB-EC"/>
</dbReference>
<dbReference type="InterPro" id="IPR007694">
    <property type="entry name" value="DNA_helicase_DnaB-like_C"/>
</dbReference>
<keyword evidence="8" id="KW-0413">Isomerase</keyword>
<dbReference type="PANTHER" id="PTHR30153">
    <property type="entry name" value="REPLICATIVE DNA HELICASE DNAB"/>
    <property type="match status" value="1"/>
</dbReference>
<dbReference type="PROSITE" id="PS51199">
    <property type="entry name" value="SF4_HELICASE"/>
    <property type="match status" value="1"/>
</dbReference>
<evidence type="ECO:0000256" key="2">
    <source>
        <dbReference type="ARBA" id="ARBA00022705"/>
    </source>
</evidence>
<dbReference type="Proteomes" id="UP000729701">
    <property type="component" value="Unassembled WGS sequence"/>
</dbReference>
<dbReference type="PANTHER" id="PTHR30153:SF2">
    <property type="entry name" value="REPLICATIVE DNA HELICASE"/>
    <property type="match status" value="1"/>
</dbReference>
<dbReference type="InterPro" id="IPR007693">
    <property type="entry name" value="DNA_helicase_DnaB-like_N"/>
</dbReference>
<evidence type="ECO:0000256" key="10">
    <source>
        <dbReference type="ARBA" id="ARBA00048954"/>
    </source>
</evidence>
<accession>A0A951QHS1</accession>
<dbReference type="AlphaFoldDB" id="A0A951QHS1"/>
<dbReference type="SUPFAM" id="SSF52540">
    <property type="entry name" value="P-loop containing nucleoside triphosphate hydrolases"/>
    <property type="match status" value="1"/>
</dbReference>
<proteinExistence type="inferred from homology"/>
<evidence type="ECO:0000256" key="4">
    <source>
        <dbReference type="ARBA" id="ARBA00022801"/>
    </source>
</evidence>
<dbReference type="SUPFAM" id="SSF48024">
    <property type="entry name" value="N-terminal domain of DnaB helicase"/>
    <property type="match status" value="1"/>
</dbReference>
<evidence type="ECO:0000256" key="5">
    <source>
        <dbReference type="ARBA" id="ARBA00022806"/>
    </source>
</evidence>
<evidence type="ECO:0000256" key="7">
    <source>
        <dbReference type="ARBA" id="ARBA00023125"/>
    </source>
</evidence>
<organism evidence="12 13">
    <name type="scientific">Cyanomargarita calcarea GSE-NOS-MK-12-04C</name>
    <dbReference type="NCBI Taxonomy" id="2839659"/>
    <lineage>
        <taxon>Bacteria</taxon>
        <taxon>Bacillati</taxon>
        <taxon>Cyanobacteriota</taxon>
        <taxon>Cyanophyceae</taxon>
        <taxon>Nostocales</taxon>
        <taxon>Cyanomargaritaceae</taxon>
        <taxon>Cyanomargarita</taxon>
    </lineage>
</organism>
<dbReference type="GO" id="GO:0006260">
    <property type="term" value="P:DNA replication"/>
    <property type="evidence" value="ECO:0007669"/>
    <property type="project" value="UniProtKB-KW"/>
</dbReference>
<comment type="catalytic activity">
    <reaction evidence="10">
        <text>ATP + H2O = ADP + phosphate + H(+)</text>
        <dbReference type="Rhea" id="RHEA:13065"/>
        <dbReference type="ChEBI" id="CHEBI:15377"/>
        <dbReference type="ChEBI" id="CHEBI:15378"/>
        <dbReference type="ChEBI" id="CHEBI:30616"/>
        <dbReference type="ChEBI" id="CHEBI:43474"/>
        <dbReference type="ChEBI" id="CHEBI:456216"/>
        <dbReference type="EC" id="5.6.2.3"/>
    </reaction>
</comment>
<evidence type="ECO:0000313" key="13">
    <source>
        <dbReference type="Proteomes" id="UP000729701"/>
    </source>
</evidence>
<protein>
    <recommendedName>
        <fullName evidence="9">DNA 5'-3' helicase</fullName>
        <ecNumber evidence="9">5.6.2.3</ecNumber>
    </recommendedName>
</protein>
<evidence type="ECO:0000259" key="11">
    <source>
        <dbReference type="PROSITE" id="PS51199"/>
    </source>
</evidence>
<dbReference type="Gene3D" id="3.40.50.300">
    <property type="entry name" value="P-loop containing nucleotide triphosphate hydrolases"/>
    <property type="match status" value="1"/>
</dbReference>
<name>A0A951QHS1_9CYAN</name>
<comment type="caution">
    <text evidence="12">The sequence shown here is derived from an EMBL/GenBank/DDBJ whole genome shotgun (WGS) entry which is preliminary data.</text>
</comment>
<dbReference type="InterPro" id="IPR036185">
    <property type="entry name" value="DNA_heli_DnaB-like_N_sf"/>
</dbReference>
<feature type="domain" description="SF4 helicase" evidence="11">
    <location>
        <begin position="183"/>
        <end position="453"/>
    </location>
</feature>
<keyword evidence="7" id="KW-0238">DNA-binding</keyword>
<dbReference type="Gene3D" id="1.10.860.10">
    <property type="entry name" value="DNAb Helicase, Chain A"/>
    <property type="match status" value="1"/>
</dbReference>
<gene>
    <name evidence="12" type="ORF">KME60_03560</name>
</gene>
<reference evidence="12" key="2">
    <citation type="journal article" date="2022" name="Microbiol. Resour. Announc.">
        <title>Metagenome Sequencing to Explore Phylogenomics of Terrestrial Cyanobacteria.</title>
        <authorList>
            <person name="Ward R.D."/>
            <person name="Stajich J.E."/>
            <person name="Johansen J.R."/>
            <person name="Huntemann M."/>
            <person name="Clum A."/>
            <person name="Foster B."/>
            <person name="Foster B."/>
            <person name="Roux S."/>
            <person name="Palaniappan K."/>
            <person name="Varghese N."/>
            <person name="Mukherjee S."/>
            <person name="Reddy T.B.K."/>
            <person name="Daum C."/>
            <person name="Copeland A."/>
            <person name="Chen I.A."/>
            <person name="Ivanova N.N."/>
            <person name="Kyrpides N.C."/>
            <person name="Shapiro N."/>
            <person name="Eloe-Fadrosh E.A."/>
            <person name="Pietrasiak N."/>
        </authorList>
    </citation>
    <scope>NUCLEOTIDE SEQUENCE</scope>
    <source>
        <strain evidence="12">GSE-NOS-MK-12-04C</strain>
    </source>
</reference>
<dbReference type="Pfam" id="PF00772">
    <property type="entry name" value="DnaB"/>
    <property type="match status" value="1"/>
</dbReference>
<keyword evidence="2" id="KW-0235">DNA replication</keyword>
<dbReference type="GO" id="GO:0003677">
    <property type="term" value="F:DNA binding"/>
    <property type="evidence" value="ECO:0007669"/>
    <property type="project" value="UniProtKB-KW"/>
</dbReference>
<keyword evidence="5" id="KW-0347">Helicase</keyword>